<dbReference type="Proteomes" id="UP000805841">
    <property type="component" value="Unassembled WGS sequence"/>
</dbReference>
<protein>
    <submittedName>
        <fullName evidence="2">Uncharacterized protein</fullName>
    </submittedName>
</protein>
<accession>A0ABR7YZL5</accession>
<dbReference type="RefSeq" id="WP_190419136.1">
    <property type="nucleotide sequence ID" value="NZ_JAAOCA010000008.1"/>
</dbReference>
<dbReference type="EMBL" id="JAAOCA010000008">
    <property type="protein sequence ID" value="MBD1598622.1"/>
    <property type="molecule type" value="Genomic_DNA"/>
</dbReference>
<sequence length="158" mass="17085">MMSKNNSVTPSRDTKPSGMVVLPLALVVRWRAGNLTATDSAVIGKAIDDPLAPLPLMSDLNVELEEEVERLHQDLGRLREQATNLDAVPAHLALYAQDMFDLLRLINVKCGGLAAVVSHGGEPSDQMWAEHDDALDAIWPLMAKVRKAEKAAGGSVRP</sequence>
<keyword evidence="1" id="KW-0175">Coiled coil</keyword>
<evidence type="ECO:0000313" key="2">
    <source>
        <dbReference type="EMBL" id="MBD1598622.1"/>
    </source>
</evidence>
<keyword evidence="3" id="KW-1185">Reference proteome</keyword>
<organism evidence="2 3">
    <name type="scientific">Pseudomonas typographi</name>
    <dbReference type="NCBI Taxonomy" id="2715964"/>
    <lineage>
        <taxon>Bacteria</taxon>
        <taxon>Pseudomonadati</taxon>
        <taxon>Pseudomonadota</taxon>
        <taxon>Gammaproteobacteria</taxon>
        <taxon>Pseudomonadales</taxon>
        <taxon>Pseudomonadaceae</taxon>
        <taxon>Pseudomonas</taxon>
    </lineage>
</organism>
<feature type="coiled-coil region" evidence="1">
    <location>
        <begin position="61"/>
        <end position="88"/>
    </location>
</feature>
<evidence type="ECO:0000256" key="1">
    <source>
        <dbReference type="SAM" id="Coils"/>
    </source>
</evidence>
<proteinExistence type="predicted"/>
<comment type="caution">
    <text evidence="2">The sequence shown here is derived from an EMBL/GenBank/DDBJ whole genome shotgun (WGS) entry which is preliminary data.</text>
</comment>
<name>A0ABR7YZL5_9PSED</name>
<gene>
    <name evidence="2" type="ORF">HAQ05_07875</name>
</gene>
<reference evidence="2 3" key="1">
    <citation type="journal article" date="2020" name="Insects">
        <title>Bacteria Belonging to Pseudomonas typographi sp. nov. from the Bark Beetle Ips typographus Have Genomic Potential to Aid in the Host Ecology.</title>
        <authorList>
            <person name="Peral-Aranega E."/>
            <person name="Saati-Santamaria Z."/>
            <person name="Kolarik M."/>
            <person name="Rivas R."/>
            <person name="Garcia-Fraile P."/>
        </authorList>
    </citation>
    <scope>NUCLEOTIDE SEQUENCE [LARGE SCALE GENOMIC DNA]</scope>
    <source>
        <strain evidence="2 3">CA3A</strain>
    </source>
</reference>
<evidence type="ECO:0000313" key="3">
    <source>
        <dbReference type="Proteomes" id="UP000805841"/>
    </source>
</evidence>